<accession>A0A1T4VEJ2</accession>
<protein>
    <submittedName>
        <fullName evidence="1">Uncharacterized protein</fullName>
    </submittedName>
</protein>
<dbReference type="Proteomes" id="UP000242432">
    <property type="component" value="Unassembled WGS sequence"/>
</dbReference>
<proteinExistence type="predicted"/>
<evidence type="ECO:0000313" key="2">
    <source>
        <dbReference type="Proteomes" id="UP000242432"/>
    </source>
</evidence>
<dbReference type="AlphaFoldDB" id="A0A1T4VEJ2"/>
<name>A0A1T4VEJ2_9GAMM</name>
<dbReference type="EMBL" id="FUXX01000020">
    <property type="protein sequence ID" value="SKA62941.1"/>
    <property type="molecule type" value="Genomic_DNA"/>
</dbReference>
<dbReference type="RefSeq" id="WP_078928813.1">
    <property type="nucleotide sequence ID" value="NZ_FUXX01000020.1"/>
</dbReference>
<reference evidence="2" key="1">
    <citation type="submission" date="2017-02" db="EMBL/GenBank/DDBJ databases">
        <authorList>
            <person name="Varghese N."/>
            <person name="Submissions S."/>
        </authorList>
    </citation>
    <scope>NUCLEOTIDE SEQUENCE [LARGE SCALE GENOMIC DNA]</scope>
    <source>
        <strain evidence="2">DSM 3072</strain>
    </source>
</reference>
<organism evidence="1 2">
    <name type="scientific">Succinivibrio dextrinosolvens DSM 3072</name>
    <dbReference type="NCBI Taxonomy" id="1123324"/>
    <lineage>
        <taxon>Bacteria</taxon>
        <taxon>Pseudomonadati</taxon>
        <taxon>Pseudomonadota</taxon>
        <taxon>Gammaproteobacteria</taxon>
        <taxon>Aeromonadales</taxon>
        <taxon>Succinivibrionaceae</taxon>
        <taxon>Succinivibrio</taxon>
    </lineage>
</organism>
<gene>
    <name evidence="1" type="ORF">SAMN02745213_01337</name>
</gene>
<sequence length="79" mass="9386">MDKAQELKALANYKELFDLYLRRPMNAEEQQIFNDCIDCKISFEEYKEKLMQLIIEKGKKLTNLFSENEEMTERKASAS</sequence>
<keyword evidence="2" id="KW-1185">Reference proteome</keyword>
<evidence type="ECO:0000313" key="1">
    <source>
        <dbReference type="EMBL" id="SKA62941.1"/>
    </source>
</evidence>